<dbReference type="GO" id="GO:0046332">
    <property type="term" value="F:SMAD binding"/>
    <property type="evidence" value="ECO:0007669"/>
    <property type="project" value="TreeGrafter"/>
</dbReference>
<evidence type="ECO:0000313" key="2">
    <source>
        <dbReference type="EMBL" id="TRY56503.1"/>
    </source>
</evidence>
<evidence type="ECO:0000313" key="3">
    <source>
        <dbReference type="Proteomes" id="UP000316079"/>
    </source>
</evidence>
<dbReference type="EMBL" id="SRMA01027280">
    <property type="protein sequence ID" value="TRY56503.1"/>
    <property type="molecule type" value="Genomic_DNA"/>
</dbReference>
<organism evidence="2 3">
    <name type="scientific">Danionella cerebrum</name>
    <dbReference type="NCBI Taxonomy" id="2873325"/>
    <lineage>
        <taxon>Eukaryota</taxon>
        <taxon>Metazoa</taxon>
        <taxon>Chordata</taxon>
        <taxon>Craniata</taxon>
        <taxon>Vertebrata</taxon>
        <taxon>Euteleostomi</taxon>
        <taxon>Actinopterygii</taxon>
        <taxon>Neopterygii</taxon>
        <taxon>Teleostei</taxon>
        <taxon>Ostariophysi</taxon>
        <taxon>Cypriniformes</taxon>
        <taxon>Danionidae</taxon>
        <taxon>Danioninae</taxon>
        <taxon>Danionella</taxon>
    </lineage>
</organism>
<dbReference type="STRING" id="623744.A0A553MTI4"/>
<name>A0A553MTI4_9TELE</name>
<sequence>MHSTVLGLLLQMAFNLVRGSKSDDRKSVGPGTGGVVDKDLRRYLNLRFQKGSLDHELQQIIRDNLYLRTVPCE</sequence>
<dbReference type="PANTHER" id="PTHR10316:SF27">
    <property type="entry name" value="MEMBRANE-ASSOCIATED GUANYLATE KINASE, WW AND PDZ DOMAIN-CONTAINING PROTEIN 2"/>
    <property type="match status" value="1"/>
</dbReference>
<dbReference type="Proteomes" id="UP000316079">
    <property type="component" value="Unassembled WGS sequence"/>
</dbReference>
<dbReference type="GO" id="GO:0070699">
    <property type="term" value="F:type II activin receptor binding"/>
    <property type="evidence" value="ECO:0007669"/>
    <property type="project" value="TreeGrafter"/>
</dbReference>
<feature type="chain" id="PRO_5022039206" description="TGF-beta propeptide domain-containing protein" evidence="1">
    <location>
        <begin position="20"/>
        <end position="73"/>
    </location>
</feature>
<accession>A0A553MTI4</accession>
<dbReference type="GO" id="GO:0043113">
    <property type="term" value="P:receptor clustering"/>
    <property type="evidence" value="ECO:0007669"/>
    <property type="project" value="TreeGrafter"/>
</dbReference>
<dbReference type="GO" id="GO:0030159">
    <property type="term" value="F:signaling receptor complex adaptor activity"/>
    <property type="evidence" value="ECO:0007669"/>
    <property type="project" value="TreeGrafter"/>
</dbReference>
<gene>
    <name evidence="2" type="ORF">DNTS_018435</name>
</gene>
<evidence type="ECO:0008006" key="4">
    <source>
        <dbReference type="Google" id="ProtNLM"/>
    </source>
</evidence>
<reference evidence="2 3" key="1">
    <citation type="journal article" date="2019" name="Sci. Data">
        <title>Hybrid genome assembly and annotation of Danionella translucida.</title>
        <authorList>
            <person name="Kadobianskyi M."/>
            <person name="Schulze L."/>
            <person name="Schuelke M."/>
            <person name="Judkewitz B."/>
        </authorList>
    </citation>
    <scope>NUCLEOTIDE SEQUENCE [LARGE SCALE GENOMIC DNA]</scope>
    <source>
        <strain evidence="2 3">Bolton</strain>
    </source>
</reference>
<dbReference type="OrthoDB" id="66881at2759"/>
<comment type="caution">
    <text evidence="2">The sequence shown here is derived from an EMBL/GenBank/DDBJ whole genome shotgun (WGS) entry which is preliminary data.</text>
</comment>
<keyword evidence="1" id="KW-0732">Signal</keyword>
<proteinExistence type="predicted"/>
<dbReference type="GO" id="GO:0005737">
    <property type="term" value="C:cytoplasm"/>
    <property type="evidence" value="ECO:0007669"/>
    <property type="project" value="TreeGrafter"/>
</dbReference>
<keyword evidence="3" id="KW-1185">Reference proteome</keyword>
<feature type="signal peptide" evidence="1">
    <location>
        <begin position="1"/>
        <end position="19"/>
    </location>
</feature>
<protein>
    <recommendedName>
        <fullName evidence="4">TGF-beta propeptide domain-containing protein</fullName>
    </recommendedName>
</protein>
<dbReference type="GO" id="GO:0005911">
    <property type="term" value="C:cell-cell junction"/>
    <property type="evidence" value="ECO:0007669"/>
    <property type="project" value="TreeGrafter"/>
</dbReference>
<dbReference type="GO" id="GO:0031697">
    <property type="term" value="F:beta-1 adrenergic receptor binding"/>
    <property type="evidence" value="ECO:0007669"/>
    <property type="project" value="TreeGrafter"/>
</dbReference>
<dbReference type="GO" id="GO:0007165">
    <property type="term" value="P:signal transduction"/>
    <property type="evidence" value="ECO:0007669"/>
    <property type="project" value="TreeGrafter"/>
</dbReference>
<evidence type="ECO:0000256" key="1">
    <source>
        <dbReference type="SAM" id="SignalP"/>
    </source>
</evidence>
<dbReference type="GO" id="GO:0005886">
    <property type="term" value="C:plasma membrane"/>
    <property type="evidence" value="ECO:0007669"/>
    <property type="project" value="GOC"/>
</dbReference>
<dbReference type="AlphaFoldDB" id="A0A553MTI4"/>
<dbReference type="PANTHER" id="PTHR10316">
    <property type="entry name" value="MEMBRANE ASSOCIATED GUANYLATE KINASE-RELATED"/>
    <property type="match status" value="1"/>
</dbReference>
<dbReference type="GO" id="GO:0030425">
    <property type="term" value="C:dendrite"/>
    <property type="evidence" value="ECO:0007669"/>
    <property type="project" value="TreeGrafter"/>
</dbReference>